<proteinExistence type="predicted"/>
<accession>A0A2P5GSU0</accession>
<dbReference type="OrthoDB" id="6570191at2"/>
<evidence type="ECO:0000313" key="2">
    <source>
        <dbReference type="EMBL" id="POP49627.1"/>
    </source>
</evidence>
<evidence type="ECO:0000313" key="3">
    <source>
        <dbReference type="Proteomes" id="UP000237073"/>
    </source>
</evidence>
<dbReference type="EMBL" id="PQGD01000005">
    <property type="protein sequence ID" value="POP49627.1"/>
    <property type="molecule type" value="Genomic_DNA"/>
</dbReference>
<comment type="caution">
    <text evidence="2">The sequence shown here is derived from an EMBL/GenBank/DDBJ whole genome shotgun (WGS) entry which is preliminary data.</text>
</comment>
<dbReference type="Proteomes" id="UP000237073">
    <property type="component" value="Unassembled WGS sequence"/>
</dbReference>
<sequence length="69" mass="7927">MIHHYGHTPLIRQCVTPGMMALHEGRTYRVSAVIQERRWIYLHSAGEIKRITDCVIDVLLDGHGNPILH</sequence>
<organism evidence="2 4">
    <name type="scientific">Superficieibacter electus</name>
    <dbReference type="NCBI Taxonomy" id="2022662"/>
    <lineage>
        <taxon>Bacteria</taxon>
        <taxon>Pseudomonadati</taxon>
        <taxon>Pseudomonadota</taxon>
        <taxon>Gammaproteobacteria</taxon>
        <taxon>Enterobacterales</taxon>
        <taxon>Enterobacteriaceae</taxon>
        <taxon>Superficieibacter</taxon>
    </lineage>
</organism>
<reference evidence="3 4" key="1">
    <citation type="submission" date="2018-01" db="EMBL/GenBank/DDBJ databases">
        <title>Superficieibacter electus gen. nov., sp. nov., an extended-spectrum beta-lactamase possessing member of the Enterobacteriaceae family, isolated from intensive care unit surfaces.</title>
        <authorList>
            <person name="Potter R.F."/>
            <person name="D'Souza A.W."/>
        </authorList>
    </citation>
    <scope>NUCLEOTIDE SEQUENCE [LARGE SCALE GENOMIC DNA]</scope>
    <source>
        <strain evidence="2 4">BP-1</strain>
        <strain evidence="1 3">BP-2</strain>
    </source>
</reference>
<evidence type="ECO:0000313" key="4">
    <source>
        <dbReference type="Proteomes" id="UP000247005"/>
    </source>
</evidence>
<dbReference type="RefSeq" id="WP_103675027.1">
    <property type="nucleotide sequence ID" value="NZ_PQGD01000005.1"/>
</dbReference>
<dbReference type="AlphaFoldDB" id="A0A2P5GSU0"/>
<protein>
    <submittedName>
        <fullName evidence="2">Cell division protein FtsZ</fullName>
    </submittedName>
</protein>
<keyword evidence="2" id="KW-0131">Cell cycle</keyword>
<dbReference type="GO" id="GO:0051301">
    <property type="term" value="P:cell division"/>
    <property type="evidence" value="ECO:0007669"/>
    <property type="project" value="UniProtKB-KW"/>
</dbReference>
<dbReference type="EMBL" id="PQGE01000003">
    <property type="protein sequence ID" value="POP46890.1"/>
    <property type="molecule type" value="Genomic_DNA"/>
</dbReference>
<keyword evidence="3" id="KW-1185">Reference proteome</keyword>
<gene>
    <name evidence="2" type="ORF">CHU32_08250</name>
    <name evidence="1" type="ORF">CHU33_05300</name>
</gene>
<dbReference type="NCBIfam" id="NF008465">
    <property type="entry name" value="PRK11354.1"/>
    <property type="match status" value="1"/>
</dbReference>
<keyword evidence="2" id="KW-0132">Cell division</keyword>
<dbReference type="InterPro" id="IPR059213">
    <property type="entry name" value="KilR-like"/>
</dbReference>
<name>A0A2P5GSU0_9ENTR</name>
<dbReference type="Proteomes" id="UP000247005">
    <property type="component" value="Unassembled WGS sequence"/>
</dbReference>
<evidence type="ECO:0000313" key="1">
    <source>
        <dbReference type="EMBL" id="POP46890.1"/>
    </source>
</evidence>